<organism evidence="4 5">
    <name type="scientific">Cryptosporidium ubiquitum</name>
    <dbReference type="NCBI Taxonomy" id="857276"/>
    <lineage>
        <taxon>Eukaryota</taxon>
        <taxon>Sar</taxon>
        <taxon>Alveolata</taxon>
        <taxon>Apicomplexa</taxon>
        <taxon>Conoidasida</taxon>
        <taxon>Coccidia</taxon>
        <taxon>Eucoccidiorida</taxon>
        <taxon>Eimeriorina</taxon>
        <taxon>Cryptosporidiidae</taxon>
        <taxon>Cryptosporidium</taxon>
    </lineage>
</organism>
<dbReference type="PANTHER" id="PTHR12280:SF20">
    <property type="entry name" value="4'-PHOSPHOPANTETHEINE PHOSPHATASE"/>
    <property type="match status" value="1"/>
</dbReference>
<dbReference type="Proteomes" id="UP000186176">
    <property type="component" value="Unassembled WGS sequence"/>
</dbReference>
<dbReference type="GO" id="GO:0005524">
    <property type="term" value="F:ATP binding"/>
    <property type="evidence" value="ECO:0007669"/>
    <property type="project" value="UniProtKB-KW"/>
</dbReference>
<protein>
    <recommendedName>
        <fullName evidence="6">Pantothenate kinase</fullName>
    </recommendedName>
</protein>
<dbReference type="RefSeq" id="XP_028876187.1">
    <property type="nucleotide sequence ID" value="XM_029020180.1"/>
</dbReference>
<dbReference type="InterPro" id="IPR004567">
    <property type="entry name" value="Type_II_PanK"/>
</dbReference>
<dbReference type="GO" id="GO:0004594">
    <property type="term" value="F:pantothenate kinase activity"/>
    <property type="evidence" value="ECO:0007669"/>
    <property type="project" value="TreeGrafter"/>
</dbReference>
<dbReference type="VEuPathDB" id="CryptoDB:cubi_03167"/>
<evidence type="ECO:0000256" key="2">
    <source>
        <dbReference type="ARBA" id="ARBA00022840"/>
    </source>
</evidence>
<reference evidence="4 5" key="1">
    <citation type="submission" date="2016-10" db="EMBL/GenBank/DDBJ databases">
        <title>Reductive evolution of mitochondrial metabolism and differential evolution of invasion-related proteins in Cryptosporidium.</title>
        <authorList>
            <person name="Liu S."/>
            <person name="Roellig D.M."/>
            <person name="Guo Y."/>
            <person name="Li N."/>
            <person name="Frace M.A."/>
            <person name="Tang K."/>
            <person name="Zhang L."/>
            <person name="Feng Y."/>
            <person name="Xiao L."/>
        </authorList>
    </citation>
    <scope>NUCLEOTIDE SEQUENCE [LARGE SCALE GENOMIC DNA]</scope>
    <source>
        <strain evidence="4">39726</strain>
    </source>
</reference>
<dbReference type="OrthoDB" id="498611at2759"/>
<keyword evidence="2" id="KW-0067">ATP-binding</keyword>
<evidence type="ECO:0000256" key="1">
    <source>
        <dbReference type="ARBA" id="ARBA00022741"/>
    </source>
</evidence>
<sequence>MKSLFEKYSLDIIGVGVLNEVPNDSHYGLDIGGTLIKLVYTLSLENDELFEYELESMRKNFYDIEALKSNKKYAMFCLIAPVNKEIELQIGDVLGFLKERGLYKPNSVPMTGGGSVKFKSMLEYKYQIRVVRFDEMQSIVNGCFELFGNLSTGNLHQAHFYSISKGETFLVRMDSNTRIFPSLVISVGSGVSIIRVENQNKFERVSGTRFGGGTVFGISKLLGVENYGDLLNLYSNYERKNGQYLGDSINSNCCFFKEFVKEASVSSSPSSSSSQYLGEVELKEKFVHNIVNMMYSDLSYLICLISSNYKYENIVFCGNYVSNHHKIIIKSIKKYSHMLNDKINIFFHYLDGFFGAIGAYLSYKCN</sequence>
<evidence type="ECO:0000256" key="3">
    <source>
        <dbReference type="ARBA" id="ARBA00022993"/>
    </source>
</evidence>
<dbReference type="GO" id="GO:0005634">
    <property type="term" value="C:nucleus"/>
    <property type="evidence" value="ECO:0007669"/>
    <property type="project" value="TreeGrafter"/>
</dbReference>
<dbReference type="CDD" id="cd24086">
    <property type="entry name" value="ASKHA_NBD_PanK-II_euk"/>
    <property type="match status" value="1"/>
</dbReference>
<gene>
    <name evidence="4" type="ORF">cubi_03167</name>
</gene>
<keyword evidence="1" id="KW-0547">Nucleotide-binding</keyword>
<dbReference type="SUPFAM" id="SSF53067">
    <property type="entry name" value="Actin-like ATPase domain"/>
    <property type="match status" value="2"/>
</dbReference>
<dbReference type="Pfam" id="PF03630">
    <property type="entry name" value="Fumble"/>
    <property type="match status" value="1"/>
</dbReference>
<dbReference type="Gene3D" id="3.30.420.510">
    <property type="match status" value="1"/>
</dbReference>
<keyword evidence="5" id="KW-1185">Reference proteome</keyword>
<dbReference type="Gene3D" id="3.30.420.40">
    <property type="match status" value="1"/>
</dbReference>
<dbReference type="GeneID" id="39979959"/>
<dbReference type="GO" id="GO:0015937">
    <property type="term" value="P:coenzyme A biosynthetic process"/>
    <property type="evidence" value="ECO:0007669"/>
    <property type="project" value="UniProtKB-KW"/>
</dbReference>
<dbReference type="GO" id="GO:0005829">
    <property type="term" value="C:cytosol"/>
    <property type="evidence" value="ECO:0007669"/>
    <property type="project" value="TreeGrafter"/>
</dbReference>
<keyword evidence="3" id="KW-0173">Coenzyme A biosynthesis</keyword>
<dbReference type="InterPro" id="IPR043129">
    <property type="entry name" value="ATPase_NBD"/>
</dbReference>
<proteinExistence type="predicted"/>
<evidence type="ECO:0000313" key="5">
    <source>
        <dbReference type="Proteomes" id="UP000186176"/>
    </source>
</evidence>
<accession>A0A1J4MLD7</accession>
<comment type="caution">
    <text evidence="4">The sequence shown here is derived from an EMBL/GenBank/DDBJ whole genome shotgun (WGS) entry which is preliminary data.</text>
</comment>
<dbReference type="AlphaFoldDB" id="A0A1J4MLD7"/>
<evidence type="ECO:0000313" key="4">
    <source>
        <dbReference type="EMBL" id="OII75057.1"/>
    </source>
</evidence>
<dbReference type="PANTHER" id="PTHR12280">
    <property type="entry name" value="PANTOTHENATE KINASE"/>
    <property type="match status" value="1"/>
</dbReference>
<name>A0A1J4MLD7_9CRYT</name>
<dbReference type="EMBL" id="LRBP01000006">
    <property type="protein sequence ID" value="OII75057.1"/>
    <property type="molecule type" value="Genomic_DNA"/>
</dbReference>
<evidence type="ECO:0008006" key="6">
    <source>
        <dbReference type="Google" id="ProtNLM"/>
    </source>
</evidence>